<dbReference type="PANTHER" id="PTHR12677:SF59">
    <property type="entry name" value="GOLGI APPARATUS MEMBRANE PROTEIN TVP38-RELATED"/>
    <property type="match status" value="1"/>
</dbReference>
<dbReference type="Proteomes" id="UP000635726">
    <property type="component" value="Unassembled WGS sequence"/>
</dbReference>
<reference evidence="8" key="1">
    <citation type="journal article" date="2014" name="Int. J. Syst. Evol. Microbiol.">
        <title>Complete genome sequence of Corynebacterium casei LMG S-19264T (=DSM 44701T), isolated from a smear-ripened cheese.</title>
        <authorList>
            <consortium name="US DOE Joint Genome Institute (JGI-PGF)"/>
            <person name="Walter F."/>
            <person name="Albersmeier A."/>
            <person name="Kalinowski J."/>
            <person name="Ruckert C."/>
        </authorList>
    </citation>
    <scope>NUCLEOTIDE SEQUENCE</scope>
    <source>
        <strain evidence="8">JCM 14371</strain>
    </source>
</reference>
<reference evidence="8" key="2">
    <citation type="submission" date="2020-09" db="EMBL/GenBank/DDBJ databases">
        <authorList>
            <person name="Sun Q."/>
            <person name="Ohkuma M."/>
        </authorList>
    </citation>
    <scope>NUCLEOTIDE SEQUENCE</scope>
    <source>
        <strain evidence="8">JCM 14371</strain>
    </source>
</reference>
<organism evidence="8 9">
    <name type="scientific">Deinococcus aquiradiocola</name>
    <dbReference type="NCBI Taxonomy" id="393059"/>
    <lineage>
        <taxon>Bacteria</taxon>
        <taxon>Thermotogati</taxon>
        <taxon>Deinococcota</taxon>
        <taxon>Deinococci</taxon>
        <taxon>Deinococcales</taxon>
        <taxon>Deinococcaceae</taxon>
        <taxon>Deinococcus</taxon>
    </lineage>
</organism>
<comment type="similarity">
    <text evidence="6">Belongs to the TVP38/TMEM64 family.</text>
</comment>
<dbReference type="GO" id="GO:0005886">
    <property type="term" value="C:plasma membrane"/>
    <property type="evidence" value="ECO:0007669"/>
    <property type="project" value="UniProtKB-SubCell"/>
</dbReference>
<evidence type="ECO:0000256" key="4">
    <source>
        <dbReference type="ARBA" id="ARBA00022989"/>
    </source>
</evidence>
<keyword evidence="3 6" id="KW-0812">Transmembrane</keyword>
<dbReference type="EMBL" id="BMOE01000001">
    <property type="protein sequence ID" value="GGJ63981.1"/>
    <property type="molecule type" value="Genomic_DNA"/>
</dbReference>
<accession>A0A917UKJ7</accession>
<feature type="transmembrane region" description="Helical" evidence="6">
    <location>
        <begin position="189"/>
        <end position="210"/>
    </location>
</feature>
<feature type="transmembrane region" description="Helical" evidence="6">
    <location>
        <begin position="222"/>
        <end position="242"/>
    </location>
</feature>
<keyword evidence="9" id="KW-1185">Reference proteome</keyword>
<dbReference type="InterPro" id="IPR032816">
    <property type="entry name" value="VTT_dom"/>
</dbReference>
<feature type="transmembrane region" description="Helical" evidence="6">
    <location>
        <begin position="25"/>
        <end position="44"/>
    </location>
</feature>
<evidence type="ECO:0000256" key="5">
    <source>
        <dbReference type="ARBA" id="ARBA00023136"/>
    </source>
</evidence>
<evidence type="ECO:0000313" key="8">
    <source>
        <dbReference type="EMBL" id="GGJ63981.1"/>
    </source>
</evidence>
<dbReference type="PANTHER" id="PTHR12677">
    <property type="entry name" value="GOLGI APPARATUS MEMBRANE PROTEIN TVP38-RELATED"/>
    <property type="match status" value="1"/>
</dbReference>
<dbReference type="Pfam" id="PF09335">
    <property type="entry name" value="VTT_dom"/>
    <property type="match status" value="1"/>
</dbReference>
<name>A0A917UKJ7_9DEIO</name>
<keyword evidence="4 6" id="KW-1133">Transmembrane helix</keyword>
<evidence type="ECO:0000256" key="1">
    <source>
        <dbReference type="ARBA" id="ARBA00004651"/>
    </source>
</evidence>
<keyword evidence="2 6" id="KW-1003">Cell membrane</keyword>
<evidence type="ECO:0000259" key="7">
    <source>
        <dbReference type="Pfam" id="PF09335"/>
    </source>
</evidence>
<evidence type="ECO:0000313" key="9">
    <source>
        <dbReference type="Proteomes" id="UP000635726"/>
    </source>
</evidence>
<sequence>MRPLYRADVTHIGPPRAAPTSSSRLYLRLAVAACLLALLVAAALQPSVQRFVMQGAAALLSHDPVVTHRWVTQFGQWGPAVLTASFVVQAVLPVLPALVLVLVTLLAYGPLWGFVIVYLGTLLGAAAGYGLGYAVGDPLIRTLAGRRNRDRAHAFAHAQGVRGVLLVRLMPVLSSDVMNLVAGATRMPFLPFMLATAGGALPVTLIITWLAHVTRGAPGRLALGLGVLSLAVGAAALLRFLLRRRALPSGGTVTKT</sequence>
<feature type="domain" description="VTT" evidence="7">
    <location>
        <begin position="95"/>
        <end position="209"/>
    </location>
</feature>
<comment type="caution">
    <text evidence="8">The sequence shown here is derived from an EMBL/GenBank/DDBJ whole genome shotgun (WGS) entry which is preliminary data.</text>
</comment>
<dbReference type="AlphaFoldDB" id="A0A917UKJ7"/>
<dbReference type="InterPro" id="IPR015414">
    <property type="entry name" value="TMEM64"/>
</dbReference>
<feature type="transmembrane region" description="Helical" evidence="6">
    <location>
        <begin position="115"/>
        <end position="136"/>
    </location>
</feature>
<proteinExistence type="inferred from homology"/>
<comment type="subcellular location">
    <subcellularLocation>
        <location evidence="1 6">Cell membrane</location>
        <topology evidence="1 6">Multi-pass membrane protein</topology>
    </subcellularLocation>
</comment>
<evidence type="ECO:0000256" key="2">
    <source>
        <dbReference type="ARBA" id="ARBA00022475"/>
    </source>
</evidence>
<feature type="transmembrane region" description="Helical" evidence="6">
    <location>
        <begin position="86"/>
        <end position="109"/>
    </location>
</feature>
<evidence type="ECO:0000256" key="6">
    <source>
        <dbReference type="RuleBase" id="RU366058"/>
    </source>
</evidence>
<keyword evidence="5 6" id="KW-0472">Membrane</keyword>
<protein>
    <recommendedName>
        <fullName evidence="6">TVP38/TMEM64 family membrane protein</fullName>
    </recommendedName>
</protein>
<evidence type="ECO:0000256" key="3">
    <source>
        <dbReference type="ARBA" id="ARBA00022692"/>
    </source>
</evidence>
<gene>
    <name evidence="8" type="ORF">GCM10008939_04760</name>
</gene>